<dbReference type="Proteomes" id="UP001610563">
    <property type="component" value="Unassembled WGS sequence"/>
</dbReference>
<reference evidence="1 2" key="1">
    <citation type="submission" date="2024-07" db="EMBL/GenBank/DDBJ databases">
        <title>Section-level genome sequencing and comparative genomics of Aspergillus sections Usti and Cavernicolus.</title>
        <authorList>
            <consortium name="Lawrence Berkeley National Laboratory"/>
            <person name="Nybo J.L."/>
            <person name="Vesth T.C."/>
            <person name="Theobald S."/>
            <person name="Frisvad J.C."/>
            <person name="Larsen T.O."/>
            <person name="Kjaerboelling I."/>
            <person name="Rothschild-Mancinelli K."/>
            <person name="Lyhne E.K."/>
            <person name="Kogle M.E."/>
            <person name="Barry K."/>
            <person name="Clum A."/>
            <person name="Na H."/>
            <person name="Ledsgaard L."/>
            <person name="Lin J."/>
            <person name="Lipzen A."/>
            <person name="Kuo A."/>
            <person name="Riley R."/>
            <person name="Mondo S."/>
            <person name="Labutti K."/>
            <person name="Haridas S."/>
            <person name="Pangalinan J."/>
            <person name="Salamov A.A."/>
            <person name="Simmons B.A."/>
            <person name="Magnuson J.K."/>
            <person name="Chen J."/>
            <person name="Drula E."/>
            <person name="Henrissat B."/>
            <person name="Wiebenga A."/>
            <person name="Lubbers R.J."/>
            <person name="Gomes A.C."/>
            <person name="Makela M.R."/>
            <person name="Stajich J."/>
            <person name="Grigoriev I.V."/>
            <person name="Mortensen U.H."/>
            <person name="De Vries R.P."/>
            <person name="Baker S.E."/>
            <person name="Andersen M.R."/>
        </authorList>
    </citation>
    <scope>NUCLEOTIDE SEQUENCE [LARGE SCALE GENOMIC DNA]</scope>
    <source>
        <strain evidence="1 2">CBS 209.92</strain>
    </source>
</reference>
<name>A0ABR4FGN8_9EURO</name>
<keyword evidence="2" id="KW-1185">Reference proteome</keyword>
<comment type="caution">
    <text evidence="1">The sequence shown here is derived from an EMBL/GenBank/DDBJ whole genome shotgun (WGS) entry which is preliminary data.</text>
</comment>
<dbReference type="EMBL" id="JBFTWV010000449">
    <property type="protein sequence ID" value="KAL2782409.1"/>
    <property type="molecule type" value="Genomic_DNA"/>
</dbReference>
<dbReference type="PANTHER" id="PTHR46082:SF6">
    <property type="entry name" value="AAA+ ATPASE DOMAIN-CONTAINING PROTEIN-RELATED"/>
    <property type="match status" value="1"/>
</dbReference>
<organism evidence="1 2">
    <name type="scientific">Aspergillus keveii</name>
    <dbReference type="NCBI Taxonomy" id="714993"/>
    <lineage>
        <taxon>Eukaryota</taxon>
        <taxon>Fungi</taxon>
        <taxon>Dikarya</taxon>
        <taxon>Ascomycota</taxon>
        <taxon>Pezizomycotina</taxon>
        <taxon>Eurotiomycetes</taxon>
        <taxon>Eurotiomycetidae</taxon>
        <taxon>Eurotiales</taxon>
        <taxon>Aspergillaceae</taxon>
        <taxon>Aspergillus</taxon>
        <taxon>Aspergillus subgen. Nidulantes</taxon>
    </lineage>
</organism>
<dbReference type="PANTHER" id="PTHR46082">
    <property type="entry name" value="ATP/GTP-BINDING PROTEIN-RELATED"/>
    <property type="match status" value="1"/>
</dbReference>
<dbReference type="InterPro" id="IPR035994">
    <property type="entry name" value="Nucleoside_phosphorylase_sf"/>
</dbReference>
<accession>A0ABR4FGN8</accession>
<dbReference type="InterPro" id="IPR053137">
    <property type="entry name" value="NLR-like"/>
</dbReference>
<protein>
    <submittedName>
        <fullName evidence="1">Uncharacterized protein</fullName>
    </submittedName>
</protein>
<proteinExistence type="predicted"/>
<gene>
    <name evidence="1" type="ORF">BJX66DRAFT_320813</name>
</gene>
<dbReference type="Gene3D" id="3.40.50.1580">
    <property type="entry name" value="Nucleoside phosphorylase domain"/>
    <property type="match status" value="1"/>
</dbReference>
<evidence type="ECO:0000313" key="2">
    <source>
        <dbReference type="Proteomes" id="UP001610563"/>
    </source>
</evidence>
<evidence type="ECO:0000313" key="1">
    <source>
        <dbReference type="EMBL" id="KAL2782409.1"/>
    </source>
</evidence>
<sequence>MRPSSRDELAIAIICALTLDADPIEALFDETYDRLSKFYKKQSGDDNAYYNRRIGKHNVVLCLMPCIGKCCK</sequence>